<sequence>MGAVVISIDAELGWGFHDYPADERPTDRIARSRWGWEQLAETLAEHDIPATWAVVGHLFEDDCAGAHVGHPSPSGWFAHERGDDPMDDQYRFAPDLLADLAESDVGHDIGSHTYSHVEFDADYATEDLARAECDRAVEAAEAAGITMDSFVFPRNRIGHREILAESGFRCYRGTEPETTADGPYSAPLRKLAQATVVRDPPPLVEPTVDEFGLVNIPASLYLFGFEGPARRVLSATVGDPVVRQARLGVDAAAAGEGICHLWLHPNNLTTEADLARFRAICAHIDDVRADTDLTVETMRTVADRVVTEDVTAA</sequence>
<keyword evidence="3" id="KW-1185">Reference proteome</keyword>
<reference evidence="2" key="1">
    <citation type="submission" date="2021-06" db="EMBL/GenBank/DDBJ databases">
        <title>Halomicroarcula sp. F24A a new haloarchaeum isolated from saline soil.</title>
        <authorList>
            <person name="Duran-Viseras A."/>
            <person name="Sanchez-Porro C."/>
            <person name="Ventosa A."/>
        </authorList>
    </citation>
    <scope>NUCLEOTIDE SEQUENCE</scope>
    <source>
        <strain evidence="2">F24A</strain>
    </source>
</reference>
<dbReference type="GO" id="GO:0005975">
    <property type="term" value="P:carbohydrate metabolic process"/>
    <property type="evidence" value="ECO:0007669"/>
    <property type="project" value="InterPro"/>
</dbReference>
<evidence type="ECO:0000313" key="3">
    <source>
        <dbReference type="Proteomes" id="UP000783863"/>
    </source>
</evidence>
<dbReference type="EMBL" id="RKLQ01000001">
    <property type="protein sequence ID" value="MBX0303075.1"/>
    <property type="molecule type" value="Genomic_DNA"/>
</dbReference>
<dbReference type="AlphaFoldDB" id="A0A8J7YBN6"/>
<dbReference type="Proteomes" id="UP000783863">
    <property type="component" value="Unassembled WGS sequence"/>
</dbReference>
<evidence type="ECO:0000259" key="1">
    <source>
        <dbReference type="Pfam" id="PF01522"/>
    </source>
</evidence>
<gene>
    <name evidence="2" type="ORF">EGD98_05235</name>
</gene>
<name>A0A8J7YBN6_9EURY</name>
<evidence type="ECO:0000313" key="2">
    <source>
        <dbReference type="EMBL" id="MBX0303075.1"/>
    </source>
</evidence>
<dbReference type="Pfam" id="PF01522">
    <property type="entry name" value="Polysacc_deac_1"/>
    <property type="match status" value="1"/>
</dbReference>
<dbReference type="SUPFAM" id="SSF88713">
    <property type="entry name" value="Glycoside hydrolase/deacetylase"/>
    <property type="match status" value="1"/>
</dbReference>
<accession>A0A8J7YBN6</accession>
<dbReference type="InterPro" id="IPR002509">
    <property type="entry name" value="NODB_dom"/>
</dbReference>
<dbReference type="Gene3D" id="3.20.20.370">
    <property type="entry name" value="Glycoside hydrolase/deacetylase"/>
    <property type="match status" value="1"/>
</dbReference>
<comment type="caution">
    <text evidence="2">The sequence shown here is derived from an EMBL/GenBank/DDBJ whole genome shotgun (WGS) entry which is preliminary data.</text>
</comment>
<organism evidence="2 3">
    <name type="scientific">Haloarcula salinisoli</name>
    <dbReference type="NCBI Taxonomy" id="2487746"/>
    <lineage>
        <taxon>Archaea</taxon>
        <taxon>Methanobacteriati</taxon>
        <taxon>Methanobacteriota</taxon>
        <taxon>Stenosarchaea group</taxon>
        <taxon>Halobacteria</taxon>
        <taxon>Halobacteriales</taxon>
        <taxon>Haloarculaceae</taxon>
        <taxon>Haloarcula</taxon>
    </lineage>
</organism>
<dbReference type="InterPro" id="IPR011330">
    <property type="entry name" value="Glyco_hydro/deAcase_b/a-brl"/>
</dbReference>
<dbReference type="CDD" id="cd10929">
    <property type="entry name" value="CE4_u5"/>
    <property type="match status" value="1"/>
</dbReference>
<dbReference type="GO" id="GO:0016810">
    <property type="term" value="F:hydrolase activity, acting on carbon-nitrogen (but not peptide) bonds"/>
    <property type="evidence" value="ECO:0007669"/>
    <property type="project" value="InterPro"/>
</dbReference>
<feature type="domain" description="NodB homology" evidence="1">
    <location>
        <begin position="36"/>
        <end position="156"/>
    </location>
</feature>
<proteinExistence type="predicted"/>
<dbReference type="RefSeq" id="WP_220587295.1">
    <property type="nucleotide sequence ID" value="NZ_RKLQ01000001.1"/>
</dbReference>
<protein>
    <submittedName>
        <fullName evidence="2">Polysaccharide deacetylase family protein</fullName>
    </submittedName>
</protein>